<comment type="caution">
    <text evidence="3">The sequence shown here is derived from an EMBL/GenBank/DDBJ whole genome shotgun (WGS) entry which is preliminary data.</text>
</comment>
<organism evidence="3 4">
    <name type="scientific">Deferribacter autotrophicus</name>
    <dbReference type="NCBI Taxonomy" id="500465"/>
    <lineage>
        <taxon>Bacteria</taxon>
        <taxon>Pseudomonadati</taxon>
        <taxon>Deferribacterota</taxon>
        <taxon>Deferribacteres</taxon>
        <taxon>Deferribacterales</taxon>
        <taxon>Deferribacteraceae</taxon>
        <taxon>Deferribacter</taxon>
    </lineage>
</organism>
<sequence>MRKLLISTILIISVASTIYAKVIKKDFRELIGNKFINVSIKDINLLRFPYQVKEVQSSKDLSMNIRGKNIFVKLIEKVPTELFVMLNDPDETTINIILNPKDIPSQTIEFTDKSAEMKKVYEEEKSMPYEKAIRNIIVSISKTGKVKGYSVLEADNETIKTNELELTKLRTYQGYKYSAEVWKVKNISNKALYLEEPFFYMIGMRAISIEKHNLAQGEETLLYIVR</sequence>
<dbReference type="InterPro" id="IPR010563">
    <property type="entry name" value="TraK_N"/>
</dbReference>
<dbReference type="Pfam" id="PF23536">
    <property type="entry name" value="TraK_C"/>
    <property type="match status" value="1"/>
</dbReference>
<dbReference type="EMBL" id="VFJB01000007">
    <property type="protein sequence ID" value="KAA0257526.1"/>
    <property type="molecule type" value="Genomic_DNA"/>
</dbReference>
<dbReference type="Pfam" id="PF06586">
    <property type="entry name" value="TraK_N"/>
    <property type="match status" value="1"/>
</dbReference>
<evidence type="ECO:0000313" key="4">
    <source>
        <dbReference type="Proteomes" id="UP000322876"/>
    </source>
</evidence>
<evidence type="ECO:0000259" key="1">
    <source>
        <dbReference type="Pfam" id="PF06586"/>
    </source>
</evidence>
<accession>A0A5A8F6I0</accession>
<protein>
    <submittedName>
        <fullName evidence="3">Uncharacterized protein</fullName>
    </submittedName>
</protein>
<dbReference type="AlphaFoldDB" id="A0A5A8F6I0"/>
<dbReference type="InterPro" id="IPR055397">
    <property type="entry name" value="TraK_C"/>
</dbReference>
<evidence type="ECO:0000313" key="3">
    <source>
        <dbReference type="EMBL" id="KAA0257526.1"/>
    </source>
</evidence>
<dbReference type="Proteomes" id="UP000322876">
    <property type="component" value="Unassembled WGS sequence"/>
</dbReference>
<proteinExistence type="predicted"/>
<dbReference type="RefSeq" id="WP_149266907.1">
    <property type="nucleotide sequence ID" value="NZ_VFJB01000007.1"/>
</dbReference>
<name>A0A5A8F6I0_9BACT</name>
<evidence type="ECO:0000259" key="2">
    <source>
        <dbReference type="Pfam" id="PF23536"/>
    </source>
</evidence>
<keyword evidence="4" id="KW-1185">Reference proteome</keyword>
<dbReference type="OrthoDB" id="8700053at2"/>
<reference evidence="3 4" key="1">
    <citation type="submission" date="2019-06" db="EMBL/GenBank/DDBJ databases">
        <title>Genomic insights into carbon and energy metabolism of Deferribacter autotrophicus revealed new metabolic traits in the phylum Deferribacteres.</title>
        <authorList>
            <person name="Slobodkin A.I."/>
            <person name="Slobodkina G.B."/>
            <person name="Allioux M."/>
            <person name="Alain K."/>
            <person name="Jebbar M."/>
            <person name="Shadrin V."/>
            <person name="Kublanov I.V."/>
            <person name="Toshchakov S.V."/>
            <person name="Bonch-Osmolovskaya E.A."/>
        </authorList>
    </citation>
    <scope>NUCLEOTIDE SEQUENCE [LARGE SCALE GENOMIC DNA]</scope>
    <source>
        <strain evidence="3 4">SL50</strain>
    </source>
</reference>
<feature type="domain" description="TraK N-terminal" evidence="1">
    <location>
        <begin position="35"/>
        <end position="116"/>
    </location>
</feature>
<feature type="domain" description="TraK C-terminal" evidence="2">
    <location>
        <begin position="124"/>
        <end position="226"/>
    </location>
</feature>
<gene>
    <name evidence="3" type="ORF">FHQ18_09290</name>
</gene>